<organism evidence="1 2">
    <name type="scientific">Dallia pectoralis</name>
    <name type="common">Alaska blackfish</name>
    <dbReference type="NCBI Taxonomy" id="75939"/>
    <lineage>
        <taxon>Eukaryota</taxon>
        <taxon>Metazoa</taxon>
        <taxon>Chordata</taxon>
        <taxon>Craniata</taxon>
        <taxon>Vertebrata</taxon>
        <taxon>Euteleostomi</taxon>
        <taxon>Actinopterygii</taxon>
        <taxon>Neopterygii</taxon>
        <taxon>Teleostei</taxon>
        <taxon>Protacanthopterygii</taxon>
        <taxon>Esociformes</taxon>
        <taxon>Umbridae</taxon>
        <taxon>Dallia</taxon>
    </lineage>
</organism>
<name>A0ACC2H6A3_DALPE</name>
<dbReference type="Proteomes" id="UP001157502">
    <property type="component" value="Chromosome 5"/>
</dbReference>
<protein>
    <submittedName>
        <fullName evidence="1">Uncharacterized protein</fullName>
    </submittedName>
</protein>
<gene>
    <name evidence="1" type="ORF">DPEC_G00058310</name>
</gene>
<reference evidence="1" key="1">
    <citation type="submission" date="2021-05" db="EMBL/GenBank/DDBJ databases">
        <authorList>
            <person name="Pan Q."/>
            <person name="Jouanno E."/>
            <person name="Zahm M."/>
            <person name="Klopp C."/>
            <person name="Cabau C."/>
            <person name="Louis A."/>
            <person name="Berthelot C."/>
            <person name="Parey E."/>
            <person name="Roest Crollius H."/>
            <person name="Montfort J."/>
            <person name="Robinson-Rechavi M."/>
            <person name="Bouchez O."/>
            <person name="Lampietro C."/>
            <person name="Lopez Roques C."/>
            <person name="Donnadieu C."/>
            <person name="Postlethwait J."/>
            <person name="Bobe J."/>
            <person name="Dillon D."/>
            <person name="Chandos A."/>
            <person name="von Hippel F."/>
            <person name="Guiguen Y."/>
        </authorList>
    </citation>
    <scope>NUCLEOTIDE SEQUENCE</scope>
    <source>
        <strain evidence="1">YG-Jan2019</strain>
    </source>
</reference>
<accession>A0ACC2H6A3</accession>
<dbReference type="EMBL" id="CM055732">
    <property type="protein sequence ID" value="KAJ8011447.1"/>
    <property type="molecule type" value="Genomic_DNA"/>
</dbReference>
<evidence type="ECO:0000313" key="1">
    <source>
        <dbReference type="EMBL" id="KAJ8011447.1"/>
    </source>
</evidence>
<proteinExistence type="predicted"/>
<keyword evidence="2" id="KW-1185">Reference proteome</keyword>
<evidence type="ECO:0000313" key="2">
    <source>
        <dbReference type="Proteomes" id="UP001157502"/>
    </source>
</evidence>
<comment type="caution">
    <text evidence="1">The sequence shown here is derived from an EMBL/GenBank/DDBJ whole genome shotgun (WGS) entry which is preliminary data.</text>
</comment>
<sequence>MFLSSLEWEPGYSADFPSAVASLDIMGWLIFYVSLVLTLWSASALSTSVFSNSPEAHTLLRSRRANAFLEELKPPSQERECVEEKCDLEEAREIFQTREATLQFWTIYTDGNQCIENRCVNGTCVDLFQSYACKCIPGFEGKFCDQISTATNCSIANGDCDHVCLGSKDGLSRTCSCLQGYRLQPNSRECVPIDDQSCGQLLVAKTSYSKRHEGLLPWLVGGEVGKKGESPWQVLVLNAVGRFHCGGVLIDENWVLTAAHCLTNSQRFSVRLGDYERTHFEGTEVNVQVSKTFSHPEFNKETVDNDIALLRLSSPVTFTKYILPICLPGRALAEGTLHLNGTRTVVTGWGKQEQNYTGFSSALSYIQVPLVEREECAQHMVNHVTANMLCAGVIGRREDACEGDSGGPMVTLYRNTWFLLGLVSWGEGCGVRTKLGIYTKVSNYIKWIDSVREEKPKTVPRVPVA</sequence>